<evidence type="ECO:0000313" key="2">
    <source>
        <dbReference type="Proteomes" id="UP001159427"/>
    </source>
</evidence>
<dbReference type="InterPro" id="IPR043502">
    <property type="entry name" value="DNA/RNA_pol_sf"/>
</dbReference>
<sequence>MEDYHDVYLITDTLLLEDGFEIFRNICLATYDLHSALYYTAPALAWYAALKLTNIKLDTLTDINQYLFIEQGLRGEHLKITCEITSTYSQALGEALHYRHRKVEKLVPSLHNKEKYILHHRNLKLYLDLRMKLSKIHGVLQFKQEPWLKQYIDLNTQISAQAKNGFEKDFYKLTNNSVFGKTMQNIRKHVKVELVIESQKMKKLVAKPTFKVAKQFNEHLVVHAPQVSSTHLKLLSTDIDSLCYQVFTDHFYRDIQPDLEKFDTADYPKQHVLHSPVNKKVIGKFKDETSGCLIRELVGLRPQIYSFILKNDGKEKEKKTAKG</sequence>
<proteinExistence type="predicted"/>
<evidence type="ECO:0000313" key="1">
    <source>
        <dbReference type="EMBL" id="CAH3148422.1"/>
    </source>
</evidence>
<dbReference type="SUPFAM" id="SSF56672">
    <property type="entry name" value="DNA/RNA polymerases"/>
    <property type="match status" value="1"/>
</dbReference>
<name>A0ABN8PQ13_9CNID</name>
<protein>
    <recommendedName>
        <fullName evidence="3">DNA-directed DNA polymerase</fullName>
    </recommendedName>
</protein>
<feature type="non-terminal residue" evidence="1">
    <location>
        <position position="323"/>
    </location>
</feature>
<evidence type="ECO:0008006" key="3">
    <source>
        <dbReference type="Google" id="ProtNLM"/>
    </source>
</evidence>
<dbReference type="EMBL" id="CALNXI010000950">
    <property type="protein sequence ID" value="CAH3148422.1"/>
    <property type="molecule type" value="Genomic_DNA"/>
</dbReference>
<dbReference type="PANTHER" id="PTHR31511">
    <property type="entry name" value="PROTEIN CBG23764"/>
    <property type="match status" value="1"/>
</dbReference>
<accession>A0ABN8PQ13</accession>
<keyword evidence="2" id="KW-1185">Reference proteome</keyword>
<reference evidence="1 2" key="1">
    <citation type="submission" date="2022-05" db="EMBL/GenBank/DDBJ databases">
        <authorList>
            <consortium name="Genoscope - CEA"/>
            <person name="William W."/>
        </authorList>
    </citation>
    <scope>NUCLEOTIDE SEQUENCE [LARGE SCALE GENOMIC DNA]</scope>
</reference>
<dbReference type="Proteomes" id="UP001159427">
    <property type="component" value="Unassembled WGS sequence"/>
</dbReference>
<dbReference type="PANTHER" id="PTHR31511:SF12">
    <property type="entry name" value="RHO TERMINATION FACTOR N-TERMINAL DOMAIN-CONTAINING PROTEIN"/>
    <property type="match status" value="1"/>
</dbReference>
<organism evidence="1 2">
    <name type="scientific">Porites evermanni</name>
    <dbReference type="NCBI Taxonomy" id="104178"/>
    <lineage>
        <taxon>Eukaryota</taxon>
        <taxon>Metazoa</taxon>
        <taxon>Cnidaria</taxon>
        <taxon>Anthozoa</taxon>
        <taxon>Hexacorallia</taxon>
        <taxon>Scleractinia</taxon>
        <taxon>Fungiina</taxon>
        <taxon>Poritidae</taxon>
        <taxon>Porites</taxon>
    </lineage>
</organism>
<gene>
    <name evidence="1" type="ORF">PEVE_00044589</name>
</gene>
<comment type="caution">
    <text evidence="1">The sequence shown here is derived from an EMBL/GenBank/DDBJ whole genome shotgun (WGS) entry which is preliminary data.</text>
</comment>